<feature type="domain" description="Methyltransferase" evidence="3">
    <location>
        <begin position="43"/>
        <end position="136"/>
    </location>
</feature>
<sequence length="257" mass="28516">MSVFANYAEIYDTLNAGKDYAKEAEFVAQLLREIAPGARTLVNFGCGTGQHDLMLAKSGFETLGVELSPHMLAQAQARGMAADIPEGHAHFTQGDFRNFDAGRSFDAVVSLFHVMSYQTNEADVAAAFATLSAHMSNGSVALFDLWHGPAVEHELPETRVRRAENDSFKIVRIAEPQHDSSAHVVTVKFTFFVEDKKTGAISSFEELHPMRYFFPAEIQSHIEAAGLKLKETGEWLTRNSPSRDTWSVYYLVEKTGH</sequence>
<dbReference type="InterPro" id="IPR041698">
    <property type="entry name" value="Methyltransf_25"/>
</dbReference>
<dbReference type="Gene3D" id="2.20.130.10">
    <property type="entry name" value="CAC2371-like domains"/>
    <property type="match status" value="1"/>
</dbReference>
<proteinExistence type="predicted"/>
<dbReference type="PANTHER" id="PTHR43861:SF1">
    <property type="entry name" value="TRANS-ACONITATE 2-METHYLTRANSFERASE"/>
    <property type="match status" value="1"/>
</dbReference>
<dbReference type="Proteomes" id="UP000028186">
    <property type="component" value="Plasmid pHAMBI1141a"/>
</dbReference>
<dbReference type="PATRIC" id="fig|1028801.3.peg.5155"/>
<dbReference type="CDD" id="cd02440">
    <property type="entry name" value="AdoMet_MTases"/>
    <property type="match status" value="1"/>
</dbReference>
<keyword evidence="2 4" id="KW-0808">Transferase</keyword>
<evidence type="ECO:0000256" key="2">
    <source>
        <dbReference type="ARBA" id="ARBA00022679"/>
    </source>
</evidence>
<organism evidence="4 5">
    <name type="scientific">Neorhizobium galegae bv. officinalis bv. officinalis str. HAMBI 1141</name>
    <dbReference type="NCBI Taxonomy" id="1028801"/>
    <lineage>
        <taxon>Bacteria</taxon>
        <taxon>Pseudomonadati</taxon>
        <taxon>Pseudomonadota</taxon>
        <taxon>Alphaproteobacteria</taxon>
        <taxon>Hyphomicrobiales</taxon>
        <taxon>Rhizobiaceae</taxon>
        <taxon>Rhizobium/Agrobacterium group</taxon>
        <taxon>Neorhizobium</taxon>
    </lineage>
</organism>
<dbReference type="RefSeq" id="WP_040124526.1">
    <property type="nucleotide sequence ID" value="NZ_HG938356.1"/>
</dbReference>
<dbReference type="GO" id="GO:0008168">
    <property type="term" value="F:methyltransferase activity"/>
    <property type="evidence" value="ECO:0007669"/>
    <property type="project" value="UniProtKB-KW"/>
</dbReference>
<dbReference type="eggNOG" id="COG4976">
    <property type="taxonomic scope" value="Bacteria"/>
</dbReference>
<dbReference type="Gene3D" id="3.40.50.150">
    <property type="entry name" value="Vaccinia Virus protein VP39"/>
    <property type="match status" value="1"/>
</dbReference>
<keyword evidence="1 4" id="KW-0489">Methyltransferase</keyword>
<evidence type="ECO:0000313" key="5">
    <source>
        <dbReference type="Proteomes" id="UP000028186"/>
    </source>
</evidence>
<gene>
    <name evidence="4" type="ORF">RG1141_PA05560</name>
</gene>
<dbReference type="KEGG" id="ngl:RG1141_PA05560"/>
<name>A0A068TH82_NEOGA</name>
<reference evidence="5" key="1">
    <citation type="journal article" date="2014" name="BMC Genomics">
        <title>Genome sequencing of two Neorhizobium galegae strains reveals a noeT gene responsible for the unusual acetylation of the nodulation factors.</title>
        <authorList>
            <person name="Osterman J."/>
            <person name="Marsh J."/>
            <person name="Laine P.K."/>
            <person name="Zeng Z."/>
            <person name="Alatalo E."/>
            <person name="Sullivan J.T."/>
            <person name="Young J.P."/>
            <person name="Thomas-Oates J."/>
            <person name="Paulin L."/>
            <person name="Lindstrom K."/>
        </authorList>
    </citation>
    <scope>NUCLEOTIDE SEQUENCE [LARGE SCALE GENOMIC DNA]</scope>
    <source>
        <strain evidence="5">HAMBI 1141</strain>
        <plasmid evidence="5">II</plasmid>
    </source>
</reference>
<dbReference type="InterPro" id="IPR029063">
    <property type="entry name" value="SAM-dependent_MTases_sf"/>
</dbReference>
<dbReference type="AlphaFoldDB" id="A0A068TH82"/>
<dbReference type="EMBL" id="HG938356">
    <property type="protein sequence ID" value="CDN57391.1"/>
    <property type="molecule type" value="Genomic_DNA"/>
</dbReference>
<geneLocation type="plasmid" evidence="5">
    <name>II</name>
</geneLocation>
<accession>A0A068TH82</accession>
<evidence type="ECO:0000313" key="4">
    <source>
        <dbReference type="EMBL" id="CDN57391.1"/>
    </source>
</evidence>
<dbReference type="Pfam" id="PF13649">
    <property type="entry name" value="Methyltransf_25"/>
    <property type="match status" value="1"/>
</dbReference>
<dbReference type="HOGENOM" id="CLU_069129_2_0_5"/>
<evidence type="ECO:0000259" key="3">
    <source>
        <dbReference type="Pfam" id="PF13649"/>
    </source>
</evidence>
<dbReference type="GO" id="GO:0032259">
    <property type="term" value="P:methylation"/>
    <property type="evidence" value="ECO:0007669"/>
    <property type="project" value="UniProtKB-KW"/>
</dbReference>
<dbReference type="SUPFAM" id="SSF53335">
    <property type="entry name" value="S-adenosyl-L-methionine-dependent methyltransferases"/>
    <property type="match status" value="1"/>
</dbReference>
<evidence type="ECO:0000256" key="1">
    <source>
        <dbReference type="ARBA" id="ARBA00022603"/>
    </source>
</evidence>
<keyword evidence="4" id="KW-0614">Plasmid</keyword>
<protein>
    <submittedName>
        <fullName evidence="4">Methyltransferase</fullName>
    </submittedName>
</protein>
<dbReference type="PANTHER" id="PTHR43861">
    <property type="entry name" value="TRANS-ACONITATE 2-METHYLTRANSFERASE-RELATED"/>
    <property type="match status" value="1"/>
</dbReference>